<evidence type="ECO:0000256" key="8">
    <source>
        <dbReference type="PROSITE-ProRule" id="PRU01193"/>
    </source>
</evidence>
<feature type="transmembrane region" description="Helical" evidence="9">
    <location>
        <begin position="48"/>
        <end position="77"/>
    </location>
</feature>
<protein>
    <submittedName>
        <fullName evidence="12">Hemolysin family protein</fullName>
    </submittedName>
</protein>
<keyword evidence="13" id="KW-1185">Reference proteome</keyword>
<evidence type="ECO:0000259" key="10">
    <source>
        <dbReference type="PROSITE" id="PS51371"/>
    </source>
</evidence>
<feature type="transmembrane region" description="Helical" evidence="9">
    <location>
        <begin position="97"/>
        <end position="118"/>
    </location>
</feature>
<proteinExistence type="predicted"/>
<dbReference type="InterPro" id="IPR002550">
    <property type="entry name" value="CNNM"/>
</dbReference>
<dbReference type="SMART" id="SM00116">
    <property type="entry name" value="CBS"/>
    <property type="match status" value="2"/>
</dbReference>
<dbReference type="InterPro" id="IPR051676">
    <property type="entry name" value="UPF0053_domain"/>
</dbReference>
<keyword evidence="3 8" id="KW-0812">Transmembrane</keyword>
<dbReference type="PROSITE" id="PS51371">
    <property type="entry name" value="CBS"/>
    <property type="match status" value="2"/>
</dbReference>
<dbReference type="Proteomes" id="UP001221150">
    <property type="component" value="Unassembled WGS sequence"/>
</dbReference>
<evidence type="ECO:0000256" key="2">
    <source>
        <dbReference type="ARBA" id="ARBA00022475"/>
    </source>
</evidence>
<evidence type="ECO:0000256" key="1">
    <source>
        <dbReference type="ARBA" id="ARBA00004651"/>
    </source>
</evidence>
<dbReference type="PROSITE" id="PS51846">
    <property type="entry name" value="CNNM"/>
    <property type="match status" value="1"/>
</dbReference>
<dbReference type="RefSeq" id="WP_276109126.1">
    <property type="nucleotide sequence ID" value="NZ_JARJBB010000005.1"/>
</dbReference>
<organism evidence="12 13">
    <name type="scientific">Streptomyces tropicalis</name>
    <dbReference type="NCBI Taxonomy" id="3034234"/>
    <lineage>
        <taxon>Bacteria</taxon>
        <taxon>Bacillati</taxon>
        <taxon>Actinomycetota</taxon>
        <taxon>Actinomycetes</taxon>
        <taxon>Kitasatosporales</taxon>
        <taxon>Streptomycetaceae</taxon>
        <taxon>Streptomyces</taxon>
    </lineage>
</organism>
<evidence type="ECO:0000256" key="3">
    <source>
        <dbReference type="ARBA" id="ARBA00022692"/>
    </source>
</evidence>
<dbReference type="Pfam" id="PF00571">
    <property type="entry name" value="CBS"/>
    <property type="match status" value="2"/>
</dbReference>
<keyword evidence="6 8" id="KW-0472">Membrane</keyword>
<evidence type="ECO:0000259" key="11">
    <source>
        <dbReference type="PROSITE" id="PS51846"/>
    </source>
</evidence>
<evidence type="ECO:0000256" key="9">
    <source>
        <dbReference type="SAM" id="Phobius"/>
    </source>
</evidence>
<accession>A0ABT6A4K1</accession>
<dbReference type="SUPFAM" id="SSF54631">
    <property type="entry name" value="CBS-domain pair"/>
    <property type="match status" value="1"/>
</dbReference>
<dbReference type="Gene3D" id="3.10.580.10">
    <property type="entry name" value="CBS-domain"/>
    <property type="match status" value="1"/>
</dbReference>
<dbReference type="InterPro" id="IPR000644">
    <property type="entry name" value="CBS_dom"/>
</dbReference>
<comment type="caution">
    <text evidence="12">The sequence shown here is derived from an EMBL/GenBank/DDBJ whole genome shotgun (WGS) entry which is preliminary data.</text>
</comment>
<evidence type="ECO:0000313" key="12">
    <source>
        <dbReference type="EMBL" id="MDF3299576.1"/>
    </source>
</evidence>
<name>A0ABT6A4K1_9ACTN</name>
<comment type="subcellular location">
    <subcellularLocation>
        <location evidence="1">Cell membrane</location>
        <topology evidence="1">Multi-pass membrane protein</topology>
    </subcellularLocation>
</comment>
<dbReference type="PANTHER" id="PTHR43099:SF4">
    <property type="entry name" value="INTEGRAL MEMBRANE PROTEIN"/>
    <property type="match status" value="1"/>
</dbReference>
<feature type="domain" description="CNNM transmembrane" evidence="11">
    <location>
        <begin position="1"/>
        <end position="201"/>
    </location>
</feature>
<evidence type="ECO:0000313" key="13">
    <source>
        <dbReference type="Proteomes" id="UP001221150"/>
    </source>
</evidence>
<keyword evidence="4" id="KW-0677">Repeat</keyword>
<evidence type="ECO:0000256" key="5">
    <source>
        <dbReference type="ARBA" id="ARBA00022989"/>
    </source>
</evidence>
<evidence type="ECO:0000256" key="4">
    <source>
        <dbReference type="ARBA" id="ARBA00022737"/>
    </source>
</evidence>
<dbReference type="Pfam" id="PF01595">
    <property type="entry name" value="CNNM"/>
    <property type="match status" value="1"/>
</dbReference>
<dbReference type="InterPro" id="IPR046342">
    <property type="entry name" value="CBS_dom_sf"/>
</dbReference>
<evidence type="ECO:0000256" key="7">
    <source>
        <dbReference type="PROSITE-ProRule" id="PRU00703"/>
    </source>
</evidence>
<keyword evidence="2" id="KW-1003">Cell membrane</keyword>
<dbReference type="EMBL" id="JARJBB010000005">
    <property type="protein sequence ID" value="MDF3299576.1"/>
    <property type="molecule type" value="Genomic_DNA"/>
</dbReference>
<reference evidence="12 13" key="1">
    <citation type="submission" date="2023-03" db="EMBL/GenBank/DDBJ databases">
        <title>Draft genome sequence of Streptomyces sp. K1PA1 isolated from peat swamp forest in Thailand.</title>
        <authorList>
            <person name="Klaysubun C."/>
            <person name="Duangmal K."/>
        </authorList>
    </citation>
    <scope>NUCLEOTIDE SEQUENCE [LARGE SCALE GENOMIC DNA]</scope>
    <source>
        <strain evidence="12 13">K1PA1</strain>
    </source>
</reference>
<dbReference type="PANTHER" id="PTHR43099">
    <property type="entry name" value="UPF0053 PROTEIN YRKA"/>
    <property type="match status" value="1"/>
</dbReference>
<evidence type="ECO:0000256" key="6">
    <source>
        <dbReference type="ARBA" id="ARBA00023136"/>
    </source>
</evidence>
<gene>
    <name evidence="12" type="ORF">P3H78_13220</name>
</gene>
<keyword evidence="5 8" id="KW-1133">Transmembrane helix</keyword>
<dbReference type="InterPro" id="IPR044751">
    <property type="entry name" value="Ion_transp-like_CBS"/>
</dbReference>
<dbReference type="CDD" id="cd04590">
    <property type="entry name" value="CBS_pair_CorC_HlyC_assoc"/>
    <property type="match status" value="1"/>
</dbReference>
<feature type="transmembrane region" description="Helical" evidence="9">
    <location>
        <begin position="6"/>
        <end position="27"/>
    </location>
</feature>
<feature type="domain" description="CBS" evidence="10">
    <location>
        <begin position="220"/>
        <end position="278"/>
    </location>
</feature>
<keyword evidence="7" id="KW-0129">CBS domain</keyword>
<feature type="domain" description="CBS" evidence="10">
    <location>
        <begin position="282"/>
        <end position="337"/>
    </location>
</feature>
<sequence>MTTLQILIGVASLVVNAFFVGAEFALISVRRSQIEPYAEEGDRRARSVLWGLEHVSALLAAAQLGITLCTLVLGVVAEPAIAHLLEPVFHALGVPSGAGHAVSFVIALTLATYLHMLLGEMVPKNISLAEPVRSALLLGPPLVTLSRALRPVIFTVNAFANALLKLLRVETKNEVAATFTDAELAEIVKDASEAGLIDERAQERLHDALELGSRPVRDVVLPLEGVVYARLGVTPEQLERLSADSGFSRFPVVDEEDRNVGYLHVKDALDASPRNRPFRLEDMRPIARVRETTPLDDVLTAMRGSRTHLAAVLDADGRLAGLVTMEDVLRELFGQPV</sequence>